<evidence type="ECO:0000256" key="3">
    <source>
        <dbReference type="SAM" id="Coils"/>
    </source>
</evidence>
<dbReference type="Pfam" id="PF00270">
    <property type="entry name" value="DEAD"/>
    <property type="match status" value="1"/>
</dbReference>
<dbReference type="InterPro" id="IPR001650">
    <property type="entry name" value="Helicase_C-like"/>
</dbReference>
<sequence length="1966" mass="225810">MNHEIKFKKIYSEIQDRLKDSILSLWATGDAQFQNYLSDLFEEEKLLAEPVFQNTFPWAPAKESFGDLTDLFDTNFINKLDKIKGEYEFPKNRNPYKHQITSWNTLLKEKKSIAVTTGTGSGKTECFMLPVLQDLYENCQNDIGVRAIFLYPLNALIGSQKKRMDAWVKALDGLTYAVYNGNTEEDSTAKNRSKYKPELISRKQIRETPPQILFTNPSMLEYILVRDKDVPLLENSKGKLRWILLDEAHTLVGSAASEMALLIRRVVDAFEVDIKDLRFAITSATVGSGEESEKSLKDFMANLCGIEKHQIEVITGKREFKVLPDNFQINNKNEIELLRNKVYNSNAITLTEITESLIAKKSSQYEKLEIVDTIVENKYNEISILPLRVHLFSRGIGGVYACSNPNCDKHKNFEAKSLLGTMTTYAEKNCSHCNFPMFELVACRSCGNELLKAEKQLERNGDEILTLSTSINQDNFIVDDIDNDENDDVNPITQSFFFTKRSTNKRYVPHTLEFGIDSSGKINRSQDVFIEADREGECVCPYCSNNLDNPLHFRISSSFMNRILSDIFLENTPGADEIRSEMLWEGHKYISFTDSRQGTAKISALINIDNENNWIRSQVFHKLWQEQLTISSEGNFNSDELKELEEQLTLQKIPVLRKAIEESINSIKANAQKNNEKVRLSWRQLYDFLNLKKDLKILFKNNNPREDNDVNIEKYSRALLFDNFARRIPRERSLENLGMISMVYPDLDNVQLPAIAIQYNLTIEDWKSILKIGLDYVIRYQFNFFVDTVIYPYSTSFLRSAHIHEPDSNLPNVKKWPTFSRNELRPNRIALLLCAGLGFYNRAEINNEIEDDINQLLIEIWRTIRGRVLDADGNGYKLNIEERVKFQLSHKLWLCPVKKRLIDEQFKGFSPWITGSFTEDNIRHFEIKQSQPYTFPKFNFPFNRNEQNELDILTTKDWISNNSGEWKQNGLWNDIHEKIILNRPLYLSGEHSAQQNEKRLKQLEDKFEKAEINILNCSTTMEMGVDIGGISTVVMNNVPPGPANYLQRAGRAGRRKESKSIAFTVCAPNPVGLNAFNTPTWALTHKIAPPFISFNSTQVVERHINAFFLGKFVQTDAVRGIRVTDKIESFFFDELEPIAVKFISWLMSNEVILFSNQVENLVRNTNYEDKNFTYILNKVFSNFNQLLNKSKSKKEGFESKLKEMEEEFGNTSPAFKAVNIQYIQFLKKNALTFLAQEGFLPTAGLPTGIVEFDTTNIDSLNNKNSRKKENPSYFITRALTEFAPGNNIVIDGMNYHSSGIILDDNRGNQSSKEIIQLCNSCGYQRIVEVSEGQTIETECPHCHNHNFRGLVSDNDGNRGIFTEMIQPAGFAVDIYQTPNRKISETSRIQYVDPLLINVKPWERNSNTIYDIRESEENGEILYYNVGNGSGFHVCLHCGKTGLSLQELNDHRRLRGGKDDNGGSACLGNFSATAIRPNVILGGRFKTDFCEIRIRENGAYSRNETLLYSLGSVFVKELASYLAVELGELDFGIKRYDTYSTIFIFDTTKGGAGYANQFFLYADEIFKQSKIKLECNCQNACTKCLIDRKTQWHINLLDRNIALEWLNSVSNFTVSDNITNSYPSAKRMLGSIKQELIKLNYVSKIKEAWLFVNSNVQNWDLDSILFLENLKSKVAVNIVLKDDPIITNSQDVMTLIQLSAWSKLWIQKNVVNELLTTISFVQLQDGTNQQYFVNDNANHDLDNNWGESNNGELYKVNSVTIPNLQSFETDKLLNASSVFEAVINTNSIVNSLNLADEVLSKLEQKIDLGLKMKNKKFNVSYSDRYLKTPFGCLLMLQFINKLQTKLNFEIDNFTFYGQEFYNERAPQKLFHEFRDSESRDSYLKLFSYELDASNVNVVSDSIPHYRYFEFSNDEIKIIIRPDAGVEHGWRLKNSNINFDDNISMDRALEILKMNNHPILYTISIENS</sequence>
<dbReference type="Pfam" id="PF09369">
    <property type="entry name" value="MZB"/>
    <property type="match status" value="1"/>
</dbReference>
<dbReference type="Proteomes" id="UP001269081">
    <property type="component" value="Unassembled WGS sequence"/>
</dbReference>
<accession>A0ABU1YC47</accession>
<dbReference type="InterPro" id="IPR018973">
    <property type="entry name" value="MZB"/>
</dbReference>
<evidence type="ECO:0008006" key="8">
    <source>
        <dbReference type="Google" id="ProtNLM"/>
    </source>
</evidence>
<evidence type="ECO:0000313" key="7">
    <source>
        <dbReference type="Proteomes" id="UP001269081"/>
    </source>
</evidence>
<dbReference type="PANTHER" id="PTHR47957:SF3">
    <property type="entry name" value="ATP-DEPENDENT HELICASE HRQ1"/>
    <property type="match status" value="1"/>
</dbReference>
<name>A0ABU1YC47_9FLAO</name>
<evidence type="ECO:0000256" key="1">
    <source>
        <dbReference type="ARBA" id="ARBA00022741"/>
    </source>
</evidence>
<evidence type="ECO:0000313" key="6">
    <source>
        <dbReference type="EMBL" id="MDR7211812.1"/>
    </source>
</evidence>
<dbReference type="InterPro" id="IPR027417">
    <property type="entry name" value="P-loop_NTPase"/>
</dbReference>
<organism evidence="6 7">
    <name type="scientific">Flavobacterium piscis</name>
    <dbReference type="NCBI Taxonomy" id="1114874"/>
    <lineage>
        <taxon>Bacteria</taxon>
        <taxon>Pseudomonadati</taxon>
        <taxon>Bacteroidota</taxon>
        <taxon>Flavobacteriia</taxon>
        <taxon>Flavobacteriales</taxon>
        <taxon>Flavobacteriaceae</taxon>
        <taxon>Flavobacterium</taxon>
    </lineage>
</organism>
<keyword evidence="7" id="KW-1185">Reference proteome</keyword>
<reference evidence="6 7" key="1">
    <citation type="submission" date="2023-07" db="EMBL/GenBank/DDBJ databases">
        <title>Sorghum-associated microbial communities from plants grown in Nebraska, USA.</title>
        <authorList>
            <person name="Schachtman D."/>
        </authorList>
    </citation>
    <scope>NUCLEOTIDE SEQUENCE [LARGE SCALE GENOMIC DNA]</scope>
    <source>
        <strain evidence="6 7">4129</strain>
    </source>
</reference>
<keyword evidence="2" id="KW-0067">ATP-binding</keyword>
<keyword evidence="3" id="KW-0175">Coiled coil</keyword>
<feature type="coiled-coil region" evidence="3">
    <location>
        <begin position="993"/>
        <end position="1020"/>
    </location>
</feature>
<comment type="caution">
    <text evidence="6">The sequence shown here is derived from an EMBL/GenBank/DDBJ whole genome shotgun (WGS) entry which is preliminary data.</text>
</comment>
<dbReference type="PANTHER" id="PTHR47957">
    <property type="entry name" value="ATP-DEPENDENT HELICASE HRQ1"/>
    <property type="match status" value="1"/>
</dbReference>
<keyword evidence="1" id="KW-0547">Nucleotide-binding</keyword>
<evidence type="ECO:0000256" key="2">
    <source>
        <dbReference type="ARBA" id="ARBA00022840"/>
    </source>
</evidence>
<dbReference type="EMBL" id="JAVDWQ010000015">
    <property type="protein sequence ID" value="MDR7211812.1"/>
    <property type="molecule type" value="Genomic_DNA"/>
</dbReference>
<dbReference type="SMART" id="SM00490">
    <property type="entry name" value="HELICc"/>
    <property type="match status" value="1"/>
</dbReference>
<proteinExistence type="predicted"/>
<gene>
    <name evidence="6" type="ORF">J2W48_003769</name>
</gene>
<dbReference type="SUPFAM" id="SSF52540">
    <property type="entry name" value="P-loop containing nucleoside triphosphate hydrolases"/>
    <property type="match status" value="2"/>
</dbReference>
<dbReference type="PROSITE" id="PS51194">
    <property type="entry name" value="HELICASE_CTER"/>
    <property type="match status" value="1"/>
</dbReference>
<evidence type="ECO:0000259" key="5">
    <source>
        <dbReference type="PROSITE" id="PS51194"/>
    </source>
</evidence>
<dbReference type="InterPro" id="IPR011545">
    <property type="entry name" value="DEAD/DEAH_box_helicase_dom"/>
</dbReference>
<dbReference type="RefSeq" id="WP_310283184.1">
    <property type="nucleotide sequence ID" value="NZ_JAVDWQ010000015.1"/>
</dbReference>
<dbReference type="SMART" id="SM00487">
    <property type="entry name" value="DEXDc"/>
    <property type="match status" value="1"/>
</dbReference>
<feature type="domain" description="Helicase C-terminal" evidence="5">
    <location>
        <begin position="926"/>
        <end position="1108"/>
    </location>
</feature>
<dbReference type="Gene3D" id="3.40.50.300">
    <property type="entry name" value="P-loop containing nucleotide triphosphate hydrolases"/>
    <property type="match status" value="2"/>
</dbReference>
<protein>
    <recommendedName>
        <fullName evidence="8">DEAD/DEAH box helicase</fullName>
    </recommendedName>
</protein>
<dbReference type="InterPro" id="IPR014001">
    <property type="entry name" value="Helicase_ATP-bd"/>
</dbReference>
<dbReference type="PROSITE" id="PS51192">
    <property type="entry name" value="HELICASE_ATP_BIND_1"/>
    <property type="match status" value="1"/>
</dbReference>
<feature type="domain" description="Helicase ATP-binding" evidence="4">
    <location>
        <begin position="104"/>
        <end position="304"/>
    </location>
</feature>
<dbReference type="Pfam" id="PF00271">
    <property type="entry name" value="Helicase_C"/>
    <property type="match status" value="1"/>
</dbReference>
<evidence type="ECO:0000259" key="4">
    <source>
        <dbReference type="PROSITE" id="PS51192"/>
    </source>
</evidence>